<dbReference type="GO" id="GO:0031267">
    <property type="term" value="F:small GTPase binding"/>
    <property type="evidence" value="ECO:0007669"/>
    <property type="project" value="InterPro"/>
</dbReference>
<dbReference type="AlphaFoldDB" id="A0A6B2EGW2"/>
<dbReference type="GO" id="GO:0055037">
    <property type="term" value="C:recycling endosome"/>
    <property type="evidence" value="ECO:0007669"/>
    <property type="project" value="UniProtKB-SubCell"/>
</dbReference>
<dbReference type="PROSITE" id="PS50004">
    <property type="entry name" value="C2"/>
    <property type="match status" value="1"/>
</dbReference>
<proteinExistence type="predicted"/>
<dbReference type="EMBL" id="GIFK01003903">
    <property type="protein sequence ID" value="NBJ61606.1"/>
    <property type="molecule type" value="Transcribed_RNA"/>
</dbReference>
<dbReference type="GO" id="GO:0016301">
    <property type="term" value="F:kinase activity"/>
    <property type="evidence" value="ECO:0007669"/>
    <property type="project" value="UniProtKB-KW"/>
</dbReference>
<evidence type="ECO:0000259" key="7">
    <source>
        <dbReference type="PROSITE" id="PS50004"/>
    </source>
</evidence>
<dbReference type="Gene3D" id="2.60.40.150">
    <property type="entry name" value="C2 domain"/>
    <property type="match status" value="1"/>
</dbReference>
<evidence type="ECO:0000256" key="4">
    <source>
        <dbReference type="ARBA" id="ARBA00022753"/>
    </source>
</evidence>
<keyword evidence="4" id="KW-0967">Endosome</keyword>
<dbReference type="PANTHER" id="PTHR15746:SF23">
    <property type="entry name" value="RAB11 INTERACTING PROTEIN, ISOFORM A"/>
    <property type="match status" value="1"/>
</dbReference>
<feature type="compositionally biased region" description="Polar residues" evidence="6">
    <location>
        <begin position="261"/>
        <end position="278"/>
    </location>
</feature>
<protein>
    <submittedName>
        <fullName evidence="9">Protein kinase c conserved region 2</fullName>
    </submittedName>
</protein>
<dbReference type="Pfam" id="PF00168">
    <property type="entry name" value="C2"/>
    <property type="match status" value="1"/>
</dbReference>
<feature type="domain" description="FIP-RBD" evidence="8">
    <location>
        <begin position="459"/>
        <end position="521"/>
    </location>
</feature>
<feature type="region of interest" description="Disordered" evidence="6">
    <location>
        <begin position="185"/>
        <end position="225"/>
    </location>
</feature>
<sequence>MWSPTHIQVTVLKARGVLIKGKNGTNNCFVTIALGKEKYQTSVKDKSDKNVDWHEECELAIPEKGNRAELILTCLHRNNFGIDEFLGQVALPLSEMDAYERPRSRWHKLASKPGKENKKERGELEVRISFTVKAGSLTDLSKKEKHKSSLGQMASGGSLLSLGTLEKRKKLKNFAKSLGSKVHLTGKKKEKKSVDSDSMSGSFSSIGTPGSGQFVRRSGQTMGDADPGVISEDEDEFTFENLSHKSSGSSINMKGFAVQRTDSVKTGSPVSVKSQQRPETPPGEVFINVPLDAKQKSMTLPAKPPRGVDTPPKKDEWEEKLYGKYKESGSTDSLKRRSWDPTNRVPLAVTSEEEEEKKQQPVDEVVTAPSSPAFMEKSAKVKSELKPQPLPRSNTMEAINEKSEKVKSENKFTKKLKYFRREFGGGHRQEEKDKVQQFGERIIIGHENEILRNRDSINTGEVSKEVLQKYDGKSKEEMMNLAHYLESEVKHQKQRVKELEDYLDNLLLRVMETQPKILQNPYVKISPTKSG</sequence>
<keyword evidence="9" id="KW-0808">Transferase</keyword>
<evidence type="ECO:0000313" key="9">
    <source>
        <dbReference type="EMBL" id="NBJ61606.1"/>
    </source>
</evidence>
<dbReference type="FunFam" id="2.60.40.150:FF:000151">
    <property type="entry name" value="Rab11 family-interacting protein 1"/>
    <property type="match status" value="1"/>
</dbReference>
<feature type="domain" description="C2" evidence="7">
    <location>
        <begin position="1"/>
        <end position="107"/>
    </location>
</feature>
<evidence type="ECO:0000256" key="2">
    <source>
        <dbReference type="ARBA" id="ARBA00022448"/>
    </source>
</evidence>
<evidence type="ECO:0000256" key="5">
    <source>
        <dbReference type="ARBA" id="ARBA00022927"/>
    </source>
</evidence>
<comment type="subcellular location">
    <subcellularLocation>
        <location evidence="1">Recycling endosome</location>
    </subcellularLocation>
</comment>
<dbReference type="GO" id="GO:0015031">
    <property type="term" value="P:protein transport"/>
    <property type="evidence" value="ECO:0007669"/>
    <property type="project" value="UniProtKB-KW"/>
</dbReference>
<dbReference type="InterPro" id="IPR037789">
    <property type="entry name" value="FIP_classI"/>
</dbReference>
<dbReference type="PANTHER" id="PTHR15746">
    <property type="entry name" value="RAB11-RELATED"/>
    <property type="match status" value="1"/>
</dbReference>
<keyword evidence="2" id="KW-0813">Transport</keyword>
<dbReference type="SUPFAM" id="SSF49562">
    <property type="entry name" value="C2 domain (Calcium/lipid-binding domain, CaLB)"/>
    <property type="match status" value="1"/>
</dbReference>
<dbReference type="SUPFAM" id="SSF144270">
    <property type="entry name" value="Eferin C-derminal domain-like"/>
    <property type="match status" value="1"/>
</dbReference>
<name>A0A6B2EGW2_9DIPT</name>
<keyword evidence="9" id="KW-0418">Kinase</keyword>
<evidence type="ECO:0000256" key="6">
    <source>
        <dbReference type="SAM" id="MobiDB-lite"/>
    </source>
</evidence>
<evidence type="ECO:0000259" key="8">
    <source>
        <dbReference type="PROSITE" id="PS51511"/>
    </source>
</evidence>
<dbReference type="SMART" id="SM00239">
    <property type="entry name" value="C2"/>
    <property type="match status" value="1"/>
</dbReference>
<dbReference type="PROSITE" id="PS51511">
    <property type="entry name" value="FIP_RBD"/>
    <property type="match status" value="1"/>
</dbReference>
<dbReference type="InterPro" id="IPR019018">
    <property type="entry name" value="Rab-bd_FIP-RBD"/>
</dbReference>
<feature type="compositionally biased region" description="Basic and acidic residues" evidence="6">
    <location>
        <begin position="311"/>
        <end position="339"/>
    </location>
</feature>
<keyword evidence="3" id="KW-0597">Phosphoprotein</keyword>
<organism evidence="9">
    <name type="scientific">Phlebotomus kandelakii</name>
    <dbReference type="NCBI Taxonomy" id="1109342"/>
    <lineage>
        <taxon>Eukaryota</taxon>
        <taxon>Metazoa</taxon>
        <taxon>Ecdysozoa</taxon>
        <taxon>Arthropoda</taxon>
        <taxon>Hexapoda</taxon>
        <taxon>Insecta</taxon>
        <taxon>Pterygota</taxon>
        <taxon>Neoptera</taxon>
        <taxon>Endopterygota</taxon>
        <taxon>Diptera</taxon>
        <taxon>Nematocera</taxon>
        <taxon>Psychodoidea</taxon>
        <taxon>Psychodidae</taxon>
        <taxon>Phlebotomus</taxon>
        <taxon>Larroussius</taxon>
    </lineage>
</organism>
<dbReference type="Pfam" id="PF09457">
    <property type="entry name" value="RBD-FIP"/>
    <property type="match status" value="1"/>
</dbReference>
<dbReference type="GO" id="GO:0045055">
    <property type="term" value="P:regulated exocytosis"/>
    <property type="evidence" value="ECO:0007669"/>
    <property type="project" value="TreeGrafter"/>
</dbReference>
<dbReference type="Gene3D" id="1.20.5.2440">
    <property type="match status" value="1"/>
</dbReference>
<keyword evidence="5" id="KW-0653">Protein transport</keyword>
<feature type="compositionally biased region" description="Low complexity" evidence="6">
    <location>
        <begin position="196"/>
        <end position="205"/>
    </location>
</feature>
<feature type="region of interest" description="Disordered" evidence="6">
    <location>
        <begin position="261"/>
        <end position="392"/>
    </location>
</feature>
<dbReference type="InterPro" id="IPR035892">
    <property type="entry name" value="C2_domain_sf"/>
</dbReference>
<reference evidence="9" key="1">
    <citation type="submission" date="2019-10" db="EMBL/GenBank/DDBJ databases">
        <title>Short sand fly seasons in Tbilisi, Georgia, hinder development of host immunity to saliva of the visceral leishmaniasis vector Phlebotomus kandelakii.</title>
        <authorList>
            <person name="Oliveira F."/>
            <person name="Giorgobiani E."/>
            <person name="Guimaraes-Costa A.B."/>
            <person name="Abdeladhim M."/>
            <person name="Oristian J."/>
            <person name="Tskhvaradze L."/>
            <person name="Tsertsvadze N."/>
            <person name="Zakalashvili M."/>
            <person name="Valenzuela J.G."/>
            <person name="Kamhawi S."/>
        </authorList>
    </citation>
    <scope>NUCLEOTIDE SEQUENCE</scope>
    <source>
        <strain evidence="9">Wild-capture in Tbilisi</strain>
        <tissue evidence="9">Salivary glands</tissue>
    </source>
</reference>
<accession>A0A6B2EGW2</accession>
<evidence type="ECO:0000256" key="3">
    <source>
        <dbReference type="ARBA" id="ARBA00022553"/>
    </source>
</evidence>
<dbReference type="InterPro" id="IPR037245">
    <property type="entry name" value="FIP-RBD_C_sf"/>
</dbReference>
<evidence type="ECO:0000256" key="1">
    <source>
        <dbReference type="ARBA" id="ARBA00004172"/>
    </source>
</evidence>
<dbReference type="InterPro" id="IPR000008">
    <property type="entry name" value="C2_dom"/>
</dbReference>